<dbReference type="Gene3D" id="2.60.120.10">
    <property type="entry name" value="Jelly Rolls"/>
    <property type="match status" value="1"/>
</dbReference>
<evidence type="ECO:0000256" key="3">
    <source>
        <dbReference type="ARBA" id="ARBA00023163"/>
    </source>
</evidence>
<dbReference type="SUPFAM" id="SSF46785">
    <property type="entry name" value="Winged helix' DNA-binding domain"/>
    <property type="match status" value="1"/>
</dbReference>
<dbReference type="Gene3D" id="1.10.10.10">
    <property type="entry name" value="Winged helix-like DNA-binding domain superfamily/Winged helix DNA-binding domain"/>
    <property type="match status" value="1"/>
</dbReference>
<dbReference type="PROSITE" id="PS50042">
    <property type="entry name" value="CNMP_BINDING_3"/>
    <property type="match status" value="1"/>
</dbReference>
<evidence type="ECO:0000313" key="5">
    <source>
        <dbReference type="EMBL" id="PWB94266.1"/>
    </source>
</evidence>
<dbReference type="InterPro" id="IPR036388">
    <property type="entry name" value="WH-like_DNA-bd_sf"/>
</dbReference>
<keyword evidence="6" id="KW-1185">Reference proteome</keyword>
<name>A0A2U1SRM8_METSR</name>
<keyword evidence="1" id="KW-0805">Transcription regulation</keyword>
<dbReference type="GO" id="GO:0003700">
    <property type="term" value="F:DNA-binding transcription factor activity"/>
    <property type="evidence" value="ECO:0007669"/>
    <property type="project" value="TreeGrafter"/>
</dbReference>
<sequence>MLRIAYFEGLDSAEAERIARKCIWRRVDEHELVVDYDDRSTDVYFIVSGDLRVLIRTPAGKEVILCDLHPGQIFGEMAAIDGAERSANVSALTKSELCIMPSSVFKNVLFSQPAVCEKVLRLLTKRIRDLNARLFERSVLDLRHRLYAELLRLALPRKGHEGQSIISPPPLQHDLAARIGCRREQVNREVQAMIHEGLAEKIRGGLVLLRPATLEQRLTACLEQAG</sequence>
<dbReference type="EMBL" id="PUIV01000010">
    <property type="protein sequence ID" value="PWB94266.1"/>
    <property type="molecule type" value="Genomic_DNA"/>
</dbReference>
<dbReference type="CDD" id="cd00038">
    <property type="entry name" value="CAP_ED"/>
    <property type="match status" value="1"/>
</dbReference>
<gene>
    <name evidence="5" type="ORF">C5689_09150</name>
</gene>
<dbReference type="SUPFAM" id="SSF51206">
    <property type="entry name" value="cAMP-binding domain-like"/>
    <property type="match status" value="1"/>
</dbReference>
<dbReference type="Pfam" id="PF13545">
    <property type="entry name" value="HTH_Crp_2"/>
    <property type="match status" value="1"/>
</dbReference>
<evidence type="ECO:0000259" key="4">
    <source>
        <dbReference type="PROSITE" id="PS50042"/>
    </source>
</evidence>
<dbReference type="PANTHER" id="PTHR24567">
    <property type="entry name" value="CRP FAMILY TRANSCRIPTIONAL REGULATORY PROTEIN"/>
    <property type="match status" value="1"/>
</dbReference>
<dbReference type="GO" id="GO:0005829">
    <property type="term" value="C:cytosol"/>
    <property type="evidence" value="ECO:0007669"/>
    <property type="project" value="TreeGrafter"/>
</dbReference>
<dbReference type="InterPro" id="IPR014710">
    <property type="entry name" value="RmlC-like_jellyroll"/>
</dbReference>
<protein>
    <submittedName>
        <fullName evidence="5">Cyclic nucleotide-binding protein</fullName>
    </submittedName>
</protein>
<evidence type="ECO:0000256" key="1">
    <source>
        <dbReference type="ARBA" id="ARBA00023015"/>
    </source>
</evidence>
<proteinExistence type="predicted"/>
<reference evidence="5 6" key="1">
    <citation type="journal article" date="2018" name="Appl. Microbiol. Biotechnol.">
        <title>Co-cultivation of the strictly anaerobic methanogen Methanosarcina barkeri with aerobic methanotrophs in an oxygen-limited membrane bioreactor.</title>
        <authorList>
            <person name="In 't Zandt M.H."/>
            <person name="van den Bosch T.J.M."/>
            <person name="Rijkers R."/>
            <person name="van Kessel M.A.H.J."/>
            <person name="Jetten M.S.M."/>
            <person name="Welte C.U."/>
        </authorList>
    </citation>
    <scope>NUCLEOTIDE SEQUENCE [LARGE SCALE GENOMIC DNA]</scope>
    <source>
        <strain evidence="5 6">DSM 17706</strain>
    </source>
</reference>
<comment type="caution">
    <text evidence="5">The sequence shown here is derived from an EMBL/GenBank/DDBJ whole genome shotgun (WGS) entry which is preliminary data.</text>
</comment>
<dbReference type="OrthoDB" id="3182344at2"/>
<dbReference type="GO" id="GO:0003677">
    <property type="term" value="F:DNA binding"/>
    <property type="evidence" value="ECO:0007669"/>
    <property type="project" value="UniProtKB-KW"/>
</dbReference>
<accession>A0A2U1SRM8</accession>
<evidence type="ECO:0000313" key="6">
    <source>
        <dbReference type="Proteomes" id="UP000245137"/>
    </source>
</evidence>
<dbReference type="InterPro" id="IPR018490">
    <property type="entry name" value="cNMP-bd_dom_sf"/>
</dbReference>
<dbReference type="InterPro" id="IPR036390">
    <property type="entry name" value="WH_DNA-bd_sf"/>
</dbReference>
<dbReference type="Proteomes" id="UP000245137">
    <property type="component" value="Unassembled WGS sequence"/>
</dbReference>
<organism evidence="5 6">
    <name type="scientific">Methylosinus sporium</name>
    <dbReference type="NCBI Taxonomy" id="428"/>
    <lineage>
        <taxon>Bacteria</taxon>
        <taxon>Pseudomonadati</taxon>
        <taxon>Pseudomonadota</taxon>
        <taxon>Alphaproteobacteria</taxon>
        <taxon>Hyphomicrobiales</taxon>
        <taxon>Methylocystaceae</taxon>
        <taxon>Methylosinus</taxon>
    </lineage>
</organism>
<dbReference type="AlphaFoldDB" id="A0A2U1SRM8"/>
<keyword evidence="2" id="KW-0238">DNA-binding</keyword>
<dbReference type="Pfam" id="PF00027">
    <property type="entry name" value="cNMP_binding"/>
    <property type="match status" value="1"/>
</dbReference>
<evidence type="ECO:0000256" key="2">
    <source>
        <dbReference type="ARBA" id="ARBA00023125"/>
    </source>
</evidence>
<keyword evidence="3" id="KW-0804">Transcription</keyword>
<dbReference type="SMART" id="SM00100">
    <property type="entry name" value="cNMP"/>
    <property type="match status" value="1"/>
</dbReference>
<dbReference type="PANTHER" id="PTHR24567:SF68">
    <property type="entry name" value="DNA-BINDING TRANSCRIPTIONAL DUAL REGULATOR CRP"/>
    <property type="match status" value="1"/>
</dbReference>
<dbReference type="InterPro" id="IPR000595">
    <property type="entry name" value="cNMP-bd_dom"/>
</dbReference>
<feature type="domain" description="Cyclic nucleotide-binding" evidence="4">
    <location>
        <begin position="6"/>
        <end position="126"/>
    </location>
</feature>
<dbReference type="InterPro" id="IPR012318">
    <property type="entry name" value="HTH_CRP"/>
</dbReference>
<dbReference type="InterPro" id="IPR050397">
    <property type="entry name" value="Env_Response_Regulators"/>
</dbReference>